<feature type="transmembrane region" description="Helical" evidence="1">
    <location>
        <begin position="7"/>
        <end position="29"/>
    </location>
</feature>
<dbReference type="Gene3D" id="3.40.50.720">
    <property type="entry name" value="NAD(P)-binding Rossmann-like Domain"/>
    <property type="match status" value="1"/>
</dbReference>
<feature type="transmembrane region" description="Helical" evidence="1">
    <location>
        <begin position="353"/>
        <end position="375"/>
    </location>
</feature>
<gene>
    <name evidence="2" type="ORF">IE077_001523</name>
</gene>
<evidence type="ECO:0000313" key="2">
    <source>
        <dbReference type="EMBL" id="KAF8821810.1"/>
    </source>
</evidence>
<dbReference type="SUPFAM" id="SSF51735">
    <property type="entry name" value="NAD(P)-binding Rossmann-fold domains"/>
    <property type="match status" value="1"/>
</dbReference>
<proteinExistence type="predicted"/>
<reference evidence="2 3" key="1">
    <citation type="journal article" date="2020" name="bioRxiv">
        <title>Metabolic contributions of an alphaproteobacterial endosymbiont in the apicomplexan Cardiosporidium cionae.</title>
        <authorList>
            <person name="Hunter E.S."/>
            <person name="Paight C.J."/>
            <person name="Lane C.E."/>
        </authorList>
    </citation>
    <scope>NUCLEOTIDE SEQUENCE [LARGE SCALE GENOMIC DNA]</scope>
    <source>
        <strain evidence="2">ESH_2018</strain>
    </source>
</reference>
<evidence type="ECO:0000256" key="1">
    <source>
        <dbReference type="SAM" id="Phobius"/>
    </source>
</evidence>
<keyword evidence="1" id="KW-0472">Membrane</keyword>
<feature type="transmembrane region" description="Helical" evidence="1">
    <location>
        <begin position="35"/>
        <end position="52"/>
    </location>
</feature>
<dbReference type="InterPro" id="IPR002347">
    <property type="entry name" value="SDR_fam"/>
</dbReference>
<dbReference type="PRINTS" id="PR00081">
    <property type="entry name" value="GDHRDH"/>
</dbReference>
<name>A0ABQ7JCU5_9APIC</name>
<dbReference type="Pfam" id="PF00106">
    <property type="entry name" value="adh_short"/>
    <property type="match status" value="1"/>
</dbReference>
<accession>A0ABQ7JCU5</accession>
<feature type="transmembrane region" description="Helical" evidence="1">
    <location>
        <begin position="327"/>
        <end position="347"/>
    </location>
</feature>
<comment type="caution">
    <text evidence="2">The sequence shown here is derived from an EMBL/GenBank/DDBJ whole genome shotgun (WGS) entry which is preliminary data.</text>
</comment>
<keyword evidence="1" id="KW-0812">Transmembrane</keyword>
<sequence length="393" mass="43329">MGYLRRVFQPFVDVGAVRWIALSSIILFAKWSYTISLFALCAMLGAYFLIYARSIAYRLPYKFSPGEHSVECGGYAVNGKHVLVTGASAGLGTCMSRLSIYRGARRVTLMARQEAPLEVVQKQLLEAAQKESCNVSIQIVTVDIQNPTDVERAFRCARDGKGSLVATGDAEKDTALPIDFLVCNAGVAYPLEFENLSDSQIHTMIHTNLCGTIYCIRQVVAEMKERRSGAILLVSSEAALCPVYGFSVYSATKVAMQALATSLDQELRFFNIFVASVLPPTMKTPGLTAEKKIMPKITLEIEATTTLVDPILVGSHIFESMRRGRRFISFGYIGYSLAMFAGGFAPVNNYYDFLIQVCGSGILRLVALFLSSSWFKIIQSNLENKALTQDEKK</sequence>
<dbReference type="PANTHER" id="PTHR43550">
    <property type="entry name" value="3-KETODIHYDROSPHINGOSINE REDUCTASE"/>
    <property type="match status" value="1"/>
</dbReference>
<evidence type="ECO:0000313" key="3">
    <source>
        <dbReference type="Proteomes" id="UP000823046"/>
    </source>
</evidence>
<keyword evidence="1" id="KW-1133">Transmembrane helix</keyword>
<dbReference type="PANTHER" id="PTHR43550:SF3">
    <property type="entry name" value="3-KETODIHYDROSPHINGOSINE REDUCTASE"/>
    <property type="match status" value="1"/>
</dbReference>
<organism evidence="2 3">
    <name type="scientific">Cardiosporidium cionae</name>
    <dbReference type="NCBI Taxonomy" id="476202"/>
    <lineage>
        <taxon>Eukaryota</taxon>
        <taxon>Sar</taxon>
        <taxon>Alveolata</taxon>
        <taxon>Apicomplexa</taxon>
        <taxon>Aconoidasida</taxon>
        <taxon>Nephromycida</taxon>
        <taxon>Cardiosporidium</taxon>
    </lineage>
</organism>
<dbReference type="InterPro" id="IPR036291">
    <property type="entry name" value="NAD(P)-bd_dom_sf"/>
</dbReference>
<protein>
    <submittedName>
        <fullName evidence="2">Oxidoreductase</fullName>
    </submittedName>
</protein>
<keyword evidence="3" id="KW-1185">Reference proteome</keyword>
<dbReference type="Proteomes" id="UP000823046">
    <property type="component" value="Unassembled WGS sequence"/>
</dbReference>
<dbReference type="EMBL" id="JADAQX010000123">
    <property type="protein sequence ID" value="KAF8821810.1"/>
    <property type="molecule type" value="Genomic_DNA"/>
</dbReference>